<comment type="caution">
    <text evidence="2">The sequence shown here is derived from an EMBL/GenBank/DDBJ whole genome shotgun (WGS) entry which is preliminary data.</text>
</comment>
<evidence type="ECO:0000256" key="1">
    <source>
        <dbReference type="SAM" id="MobiDB-lite"/>
    </source>
</evidence>
<name>A0A7K3NKF0_9BACT</name>
<evidence type="ECO:0000313" key="3">
    <source>
        <dbReference type="Proteomes" id="UP000469724"/>
    </source>
</evidence>
<dbReference type="RefSeq" id="WP_163301705.1">
    <property type="nucleotide sequence ID" value="NZ_JAAGRQ010000024.1"/>
</dbReference>
<dbReference type="EMBL" id="JAAGRQ010000024">
    <property type="protein sequence ID" value="NDY56652.1"/>
    <property type="molecule type" value="Genomic_DNA"/>
</dbReference>
<protein>
    <submittedName>
        <fullName evidence="2">Uncharacterized protein</fullName>
    </submittedName>
</protein>
<reference evidence="2 3" key="1">
    <citation type="submission" date="2020-02" db="EMBL/GenBank/DDBJ databases">
        <title>Comparative genomics of sulfur disproportionating microorganisms.</title>
        <authorList>
            <person name="Ward L.M."/>
            <person name="Bertran E."/>
            <person name="Johnston D.T."/>
        </authorList>
    </citation>
    <scope>NUCLEOTIDE SEQUENCE [LARGE SCALE GENOMIC DNA]</scope>
    <source>
        <strain evidence="2 3">DSM 3696</strain>
    </source>
</reference>
<gene>
    <name evidence="2" type="ORF">G3N56_07835</name>
</gene>
<dbReference type="AlphaFoldDB" id="A0A7K3NKF0"/>
<proteinExistence type="predicted"/>
<feature type="region of interest" description="Disordered" evidence="1">
    <location>
        <begin position="102"/>
        <end position="121"/>
    </location>
</feature>
<sequence length="121" mass="13159">MLRKEKDIKINGERVMVFELDVTQLPDAMVLMDVLVKHSAEPLLEVIRSVFTEARDTAMRLLSGATDQGAAACGFGGVALVRVVEAWLEVNTDFFDLMFAQATQSPGEHPETEAGTPPPTA</sequence>
<dbReference type="Proteomes" id="UP000469724">
    <property type="component" value="Unassembled WGS sequence"/>
</dbReference>
<evidence type="ECO:0000313" key="2">
    <source>
        <dbReference type="EMBL" id="NDY56652.1"/>
    </source>
</evidence>
<accession>A0A7K3NKF0</accession>
<organism evidence="2 3">
    <name type="scientific">Desulfolutivibrio sulfodismutans</name>
    <dbReference type="NCBI Taxonomy" id="63561"/>
    <lineage>
        <taxon>Bacteria</taxon>
        <taxon>Pseudomonadati</taxon>
        <taxon>Thermodesulfobacteriota</taxon>
        <taxon>Desulfovibrionia</taxon>
        <taxon>Desulfovibrionales</taxon>
        <taxon>Desulfovibrionaceae</taxon>
        <taxon>Desulfolutivibrio</taxon>
    </lineage>
</organism>
<keyword evidence="3" id="KW-1185">Reference proteome</keyword>